<dbReference type="GO" id="GO:0008270">
    <property type="term" value="F:zinc ion binding"/>
    <property type="evidence" value="ECO:0007669"/>
    <property type="project" value="UniProtKB-KW"/>
</dbReference>
<dbReference type="GO" id="GO:0005634">
    <property type="term" value="C:nucleus"/>
    <property type="evidence" value="ECO:0007669"/>
    <property type="project" value="UniProtKB-SubCell"/>
</dbReference>
<accession>A0A8J5FIB3</accession>
<name>A0A8J5FIB3_ZINOF</name>
<keyword evidence="2" id="KW-0479">Metal-binding</keyword>
<evidence type="ECO:0000256" key="6">
    <source>
        <dbReference type="ARBA" id="ARBA00023125"/>
    </source>
</evidence>
<dbReference type="AlphaFoldDB" id="A0A8J5FIB3"/>
<keyword evidence="8" id="KW-0539">Nucleus</keyword>
<evidence type="ECO:0000256" key="7">
    <source>
        <dbReference type="ARBA" id="ARBA00023163"/>
    </source>
</evidence>
<evidence type="ECO:0000256" key="5">
    <source>
        <dbReference type="ARBA" id="ARBA00023015"/>
    </source>
</evidence>
<evidence type="ECO:0000313" key="11">
    <source>
        <dbReference type="EMBL" id="KAG6488665.1"/>
    </source>
</evidence>
<dbReference type="PANTHER" id="PTHR31251:SF74">
    <property type="entry name" value="SQUAMOSA PROMOTER-BINDING-LIKE PROTEIN 2"/>
    <property type="match status" value="1"/>
</dbReference>
<gene>
    <name evidence="11" type="ORF">ZIOFF_049914</name>
</gene>
<dbReference type="InterPro" id="IPR004333">
    <property type="entry name" value="SBP_dom"/>
</dbReference>
<evidence type="ECO:0000256" key="8">
    <source>
        <dbReference type="ARBA" id="ARBA00023242"/>
    </source>
</evidence>
<dbReference type="InterPro" id="IPR044817">
    <property type="entry name" value="SBP-like"/>
</dbReference>
<dbReference type="GO" id="GO:0003677">
    <property type="term" value="F:DNA binding"/>
    <property type="evidence" value="ECO:0007669"/>
    <property type="project" value="UniProtKB-KW"/>
</dbReference>
<reference evidence="11 12" key="1">
    <citation type="submission" date="2020-08" db="EMBL/GenBank/DDBJ databases">
        <title>Plant Genome Project.</title>
        <authorList>
            <person name="Zhang R.-G."/>
        </authorList>
    </citation>
    <scope>NUCLEOTIDE SEQUENCE [LARGE SCALE GENOMIC DNA]</scope>
    <source>
        <tissue evidence="11">Rhizome</tissue>
    </source>
</reference>
<dbReference type="Gene3D" id="4.10.1100.10">
    <property type="entry name" value="Transcription factor, SBP-box domain"/>
    <property type="match status" value="1"/>
</dbReference>
<keyword evidence="7" id="KW-0804">Transcription</keyword>
<dbReference type="Pfam" id="PF03110">
    <property type="entry name" value="SBP"/>
    <property type="match status" value="1"/>
</dbReference>
<feature type="domain" description="SBP-type" evidence="10">
    <location>
        <begin position="177"/>
        <end position="254"/>
    </location>
</feature>
<dbReference type="PROSITE" id="PS51141">
    <property type="entry name" value="ZF_SBP"/>
    <property type="match status" value="1"/>
</dbReference>
<dbReference type="Proteomes" id="UP000734854">
    <property type="component" value="Unassembled WGS sequence"/>
</dbReference>
<proteinExistence type="predicted"/>
<keyword evidence="4" id="KW-0862">Zinc</keyword>
<keyword evidence="6" id="KW-0238">DNA-binding</keyword>
<evidence type="ECO:0000259" key="10">
    <source>
        <dbReference type="PROSITE" id="PS51141"/>
    </source>
</evidence>
<dbReference type="SUPFAM" id="SSF103612">
    <property type="entry name" value="SBT domain"/>
    <property type="match status" value="1"/>
</dbReference>
<dbReference type="InterPro" id="IPR036893">
    <property type="entry name" value="SBP_sf"/>
</dbReference>
<organism evidence="11 12">
    <name type="scientific">Zingiber officinale</name>
    <name type="common">Ginger</name>
    <name type="synonym">Amomum zingiber</name>
    <dbReference type="NCBI Taxonomy" id="94328"/>
    <lineage>
        <taxon>Eukaryota</taxon>
        <taxon>Viridiplantae</taxon>
        <taxon>Streptophyta</taxon>
        <taxon>Embryophyta</taxon>
        <taxon>Tracheophyta</taxon>
        <taxon>Spermatophyta</taxon>
        <taxon>Magnoliopsida</taxon>
        <taxon>Liliopsida</taxon>
        <taxon>Zingiberales</taxon>
        <taxon>Zingiberaceae</taxon>
        <taxon>Zingiber</taxon>
    </lineage>
</organism>
<keyword evidence="12" id="KW-1185">Reference proteome</keyword>
<dbReference type="EMBL" id="JACMSC010000014">
    <property type="protein sequence ID" value="KAG6488665.1"/>
    <property type="molecule type" value="Genomic_DNA"/>
</dbReference>
<keyword evidence="3 9" id="KW-0863">Zinc-finger</keyword>
<sequence>MDWTSVAPLPWDYSCLPLVSGKEDENLKPIQQLDRVYDPHWTTSYWNDNGSVYSSSNTEFSGSEIGKFQPKSFLQVSIGLPSKAGTITPQSTLDLVKQPPESLKENKDVDRVDASILHRVVVPCSSKKPLISPKICKGTYLEGMSEESNIDSSYLVSMNLSNGLVKKVKVSQQNIKNSYCQVDGCNANLSSCKDYHRKHRVCGSHSKAPKVIIDGQICRFCQQCSRFHNLSEFDQNKRSCRRRLIEHNARRRRQFPKTISFGSATFSSSSYDDSWQTSSIVGQLSFGQVTDMDCHRWADLSGFDLSPNGWVTSSRLGGANGQLHFPNAGVSKNMLTVHHDFNKLLPFNDMNAESFNKGNGIKPCLICLTESF</sequence>
<evidence type="ECO:0000256" key="2">
    <source>
        <dbReference type="ARBA" id="ARBA00022723"/>
    </source>
</evidence>
<evidence type="ECO:0000256" key="1">
    <source>
        <dbReference type="ARBA" id="ARBA00004123"/>
    </source>
</evidence>
<keyword evidence="5" id="KW-0805">Transcription regulation</keyword>
<comment type="caution">
    <text evidence="11">The sequence shown here is derived from an EMBL/GenBank/DDBJ whole genome shotgun (WGS) entry which is preliminary data.</text>
</comment>
<protein>
    <recommendedName>
        <fullName evidence="10">SBP-type domain-containing protein</fullName>
    </recommendedName>
</protein>
<evidence type="ECO:0000256" key="4">
    <source>
        <dbReference type="ARBA" id="ARBA00022833"/>
    </source>
</evidence>
<dbReference type="PANTHER" id="PTHR31251">
    <property type="entry name" value="SQUAMOSA PROMOTER-BINDING-LIKE PROTEIN 4"/>
    <property type="match status" value="1"/>
</dbReference>
<evidence type="ECO:0000256" key="9">
    <source>
        <dbReference type="PROSITE-ProRule" id="PRU00470"/>
    </source>
</evidence>
<evidence type="ECO:0000256" key="3">
    <source>
        <dbReference type="ARBA" id="ARBA00022771"/>
    </source>
</evidence>
<evidence type="ECO:0000313" key="12">
    <source>
        <dbReference type="Proteomes" id="UP000734854"/>
    </source>
</evidence>
<comment type="subcellular location">
    <subcellularLocation>
        <location evidence="1">Nucleus</location>
    </subcellularLocation>
</comment>